<dbReference type="PANTHER" id="PTHR47501">
    <property type="entry name" value="TRANSPOSASE-RELATED"/>
    <property type="match status" value="1"/>
</dbReference>
<evidence type="ECO:0000313" key="2">
    <source>
        <dbReference type="Ensembl" id="ENSSFAP00005026462.1"/>
    </source>
</evidence>
<feature type="compositionally biased region" description="Polar residues" evidence="1">
    <location>
        <begin position="290"/>
        <end position="303"/>
    </location>
</feature>
<dbReference type="InterPro" id="IPR012337">
    <property type="entry name" value="RNaseH-like_sf"/>
</dbReference>
<dbReference type="Proteomes" id="UP000472267">
    <property type="component" value="Chromosome 13"/>
</dbReference>
<evidence type="ECO:0000256" key="1">
    <source>
        <dbReference type="SAM" id="MobiDB-lite"/>
    </source>
</evidence>
<sequence>MADSGSALSEQVHEKVQVQDADACSPDLPCASRRLVCIHRPEGRLFSHPYLPPSQKVSQVCLSRRNIRISATLSSNLKRHIELKHPSYLGKYLRLNDERKKSLTKRGPPVSKPTQVKLTAFSEDPATSFVSQQVDKLVMDYIVGDLQPLSKVEKRSFIKLVTGLQPSRHVPSRKQAQTLLNNAFQLNFCDLKNKLPEVDVICMTADCWSTVNKVFLGITVHWLNKNNISQRSSAVLACPLSEVHKEFRIQNKIVCTVTDNAANFVKAFNCFAEDFATADENTDPDVDSDNGATKNEQGSTSPTDAASESFDEEDDMEPEPLSALEDPRLPPHRRYMAHTLNLVAKDTKKVTDKQYKTLSRSVFAKASALWNWVKRNPKASDFVEGKLGIGFVFPNDTRWNSVYLVMKRLSHIATLTSKPDCLERFSAEEISFIHKFVDVMRPLASALNILQGEKNIFFGYLAPTIVQLQNDLNGLSEESTNPTAALCLIACCPLILNILQSLKTRVEGMVEKKEHCQPCSCQYSSWVEDEEKRLLYRAMLKRELLTCNSDSELPSSGLKKNPQNLKGEADTYLDAPPTDGFAEYMLLPRLKKLFLKYSTALPSSAPVERLFSIGGQIFRPRRNRLGDESFEKQLLLNAKRKLKEV</sequence>
<dbReference type="Ensembl" id="ENSSFAT00005027496.1">
    <property type="protein sequence ID" value="ENSSFAP00005026462.1"/>
    <property type="gene ID" value="ENSSFAG00005013562.1"/>
</dbReference>
<protein>
    <recommendedName>
        <fullName evidence="4">HAT C-terminal dimerisation domain-containing protein</fullName>
    </recommendedName>
</protein>
<dbReference type="OMA" id="HILMEQN"/>
<organism evidence="2 3">
    <name type="scientific">Salarias fasciatus</name>
    <name type="common">Jewelled blenny</name>
    <name type="synonym">Blennius fasciatus</name>
    <dbReference type="NCBI Taxonomy" id="181472"/>
    <lineage>
        <taxon>Eukaryota</taxon>
        <taxon>Metazoa</taxon>
        <taxon>Chordata</taxon>
        <taxon>Craniata</taxon>
        <taxon>Vertebrata</taxon>
        <taxon>Euteleostomi</taxon>
        <taxon>Actinopterygii</taxon>
        <taxon>Neopterygii</taxon>
        <taxon>Teleostei</taxon>
        <taxon>Neoteleostei</taxon>
        <taxon>Acanthomorphata</taxon>
        <taxon>Ovalentaria</taxon>
        <taxon>Blenniimorphae</taxon>
        <taxon>Blenniiformes</taxon>
        <taxon>Blennioidei</taxon>
        <taxon>Blenniidae</taxon>
        <taxon>Salariinae</taxon>
        <taxon>Salarias</taxon>
    </lineage>
</organism>
<dbReference type="PANTHER" id="PTHR47501:SF5">
    <property type="entry name" value="HAT C-TERMINAL DIMERISATION DOMAIN-CONTAINING PROTEIN"/>
    <property type="match status" value="1"/>
</dbReference>
<feature type="region of interest" description="Disordered" evidence="1">
    <location>
        <begin position="281"/>
        <end position="330"/>
    </location>
</feature>
<dbReference type="AlphaFoldDB" id="A0A672HBK2"/>
<reference evidence="2" key="3">
    <citation type="submission" date="2025-09" db="UniProtKB">
        <authorList>
            <consortium name="Ensembl"/>
        </authorList>
    </citation>
    <scope>IDENTIFICATION</scope>
</reference>
<dbReference type="SUPFAM" id="SSF53098">
    <property type="entry name" value="Ribonuclease H-like"/>
    <property type="match status" value="1"/>
</dbReference>
<dbReference type="SUPFAM" id="SSF140996">
    <property type="entry name" value="Hermes dimerisation domain"/>
    <property type="match status" value="1"/>
</dbReference>
<evidence type="ECO:0008006" key="4">
    <source>
        <dbReference type="Google" id="ProtNLM"/>
    </source>
</evidence>
<accession>A0A672HBK2</accession>
<keyword evidence="3" id="KW-1185">Reference proteome</keyword>
<name>A0A672HBK2_SALFA</name>
<evidence type="ECO:0000313" key="3">
    <source>
        <dbReference type="Proteomes" id="UP000472267"/>
    </source>
</evidence>
<proteinExistence type="predicted"/>
<reference evidence="2" key="1">
    <citation type="submission" date="2019-06" db="EMBL/GenBank/DDBJ databases">
        <authorList>
            <consortium name="Wellcome Sanger Institute Data Sharing"/>
        </authorList>
    </citation>
    <scope>NUCLEOTIDE SEQUENCE [LARGE SCALE GENOMIC DNA]</scope>
</reference>
<reference evidence="2" key="2">
    <citation type="submission" date="2025-08" db="UniProtKB">
        <authorList>
            <consortium name="Ensembl"/>
        </authorList>
    </citation>
    <scope>IDENTIFICATION</scope>
</reference>
<dbReference type="InParanoid" id="A0A672HBK2"/>
<feature type="compositionally biased region" description="Acidic residues" evidence="1">
    <location>
        <begin position="309"/>
        <end position="318"/>
    </location>
</feature>